<dbReference type="HAMAP" id="MF_00055">
    <property type="entry name" value="MEMO1"/>
    <property type="match status" value="1"/>
</dbReference>
<dbReference type="Pfam" id="PF01875">
    <property type="entry name" value="Memo"/>
    <property type="match status" value="1"/>
</dbReference>
<dbReference type="CDD" id="cd07361">
    <property type="entry name" value="MEMO_like"/>
    <property type="match status" value="1"/>
</dbReference>
<proteinExistence type="inferred from homology"/>
<dbReference type="RefSeq" id="WP_085008884.1">
    <property type="nucleotide sequence ID" value="NZ_NAAD01000001.1"/>
</dbReference>
<evidence type="ECO:0000313" key="3">
    <source>
        <dbReference type="EMBL" id="ORJ63611.1"/>
    </source>
</evidence>
<dbReference type="OrthoDB" id="9785549at2"/>
<dbReference type="PANTHER" id="PTHR11060">
    <property type="entry name" value="PROTEIN MEMO1"/>
    <property type="match status" value="1"/>
</dbReference>
<reference evidence="3 4" key="1">
    <citation type="submission" date="2017-03" db="EMBL/GenBank/DDBJ databases">
        <title>Genome sequence of Geothermobacter sp. EPR-M, Deep-Sea Iron Reducer.</title>
        <authorList>
            <person name="Tully B."/>
            <person name="Savalia P."/>
            <person name="Abuyen K."/>
            <person name="Baughan C."/>
            <person name="Romero E."/>
            <person name="Ronkowski C."/>
            <person name="Torres B."/>
            <person name="Tremblay J."/>
            <person name="Trujillo A."/>
            <person name="Tyler M."/>
            <person name="Perez-Rodriguez I."/>
            <person name="Amend J."/>
        </authorList>
    </citation>
    <scope>NUCLEOTIDE SEQUENCE [LARGE SCALE GENOMIC DNA]</scope>
    <source>
        <strain evidence="3 4">EPR-M</strain>
    </source>
</reference>
<name>A0A1X0YEH3_9BACT</name>
<keyword evidence="4" id="KW-1185">Reference proteome</keyword>
<evidence type="ECO:0000256" key="2">
    <source>
        <dbReference type="HAMAP-Rule" id="MF_00055"/>
    </source>
</evidence>
<dbReference type="PANTHER" id="PTHR11060:SF0">
    <property type="entry name" value="PROTEIN MEMO1"/>
    <property type="match status" value="1"/>
</dbReference>
<dbReference type="AlphaFoldDB" id="A0A1X0YEH3"/>
<protein>
    <recommendedName>
        <fullName evidence="2">MEMO1 family protein B5V00_01735</fullName>
    </recommendedName>
</protein>
<accession>A0A1X0YEH3</accession>
<organism evidence="3 4">
    <name type="scientific">Geothermobacter hydrogeniphilus</name>
    <dbReference type="NCBI Taxonomy" id="1969733"/>
    <lineage>
        <taxon>Bacteria</taxon>
        <taxon>Pseudomonadati</taxon>
        <taxon>Thermodesulfobacteriota</taxon>
        <taxon>Desulfuromonadia</taxon>
        <taxon>Desulfuromonadales</taxon>
        <taxon>Geothermobacteraceae</taxon>
        <taxon>Geothermobacter</taxon>
    </lineage>
</organism>
<comment type="similarity">
    <text evidence="1 2">Belongs to the MEMO1 family.</text>
</comment>
<gene>
    <name evidence="3" type="ORF">B5V00_01735</name>
</gene>
<dbReference type="Proteomes" id="UP000193136">
    <property type="component" value="Unassembled WGS sequence"/>
</dbReference>
<dbReference type="Gene3D" id="3.40.830.10">
    <property type="entry name" value="LigB-like"/>
    <property type="match status" value="1"/>
</dbReference>
<dbReference type="STRING" id="1969733.B5V00_01735"/>
<sequence>MLRQAAVAGQFYPRDRDDLYRQVTSFVSSEAAPQGVVGAMVPHAGYIYSGAVAGEVFSRIEIPPQVVILGPNHHGFGHAGAVYAAGGWQTPLGTTPVAASLAADILAHCPLLSADSLAHRHEHSLEVQLPFLQVLRRDVEIVPICLGQLGLDDLLAIADGLAAACARQRKPPLLLASSDMSHYEPGAVARRKDQLAIDRILALDPEGLYRTVRRERISMCGVLPTVVLLAAGTQLGAGRAELVRYANSGDVTGDQSDVVGYAGITIL</sequence>
<dbReference type="NCBIfam" id="TIGR04336">
    <property type="entry name" value="AmmeMemoSam_B"/>
    <property type="match status" value="1"/>
</dbReference>
<evidence type="ECO:0000313" key="4">
    <source>
        <dbReference type="Proteomes" id="UP000193136"/>
    </source>
</evidence>
<evidence type="ECO:0000256" key="1">
    <source>
        <dbReference type="ARBA" id="ARBA00006315"/>
    </source>
</evidence>
<dbReference type="InterPro" id="IPR002737">
    <property type="entry name" value="MEMO1_fam"/>
</dbReference>
<dbReference type="EMBL" id="NAAD01000001">
    <property type="protein sequence ID" value="ORJ63611.1"/>
    <property type="molecule type" value="Genomic_DNA"/>
</dbReference>
<comment type="caution">
    <text evidence="3">The sequence shown here is derived from an EMBL/GenBank/DDBJ whole genome shotgun (WGS) entry which is preliminary data.</text>
</comment>